<keyword evidence="1" id="KW-0808">Transferase</keyword>
<dbReference type="EMBL" id="CP002299">
    <property type="protein sequence ID" value="ADP84462.1"/>
    <property type="molecule type" value="Genomic_DNA"/>
</dbReference>
<dbReference type="KEGG" id="fri:FraEuI1c_6483"/>
<dbReference type="AlphaFoldDB" id="E3J8C8"/>
<dbReference type="Proteomes" id="UP000002484">
    <property type="component" value="Chromosome"/>
</dbReference>
<dbReference type="HOGENOM" id="CLU_085016_0_0_11"/>
<dbReference type="RefSeq" id="WP_013427575.1">
    <property type="nucleotide sequence ID" value="NC_014666.1"/>
</dbReference>
<dbReference type="eggNOG" id="COG2890">
    <property type="taxonomic scope" value="Bacteria"/>
</dbReference>
<sequence>MPFFDPIESGFYASCLENLLADIRLGPVLTDGLVELGAGTGIPMVEALRRQESTVAVRGFELDERSQRVAASVVEKSGLANYQVVHGDFFDGAHAGNERCAVANPPYLPAPGDAPELWGGDTGAEISRRVLSEGFETVLLLVSSISDPVGLLAHARAAGYRVSDWMARPIVFGAFTRDSQVSRRVGELARDGHAFFTPETYVIAGVTWVAGPAGPDDIEALTQVLTAGHASAIGGAAA</sequence>
<dbReference type="Gene3D" id="3.40.50.150">
    <property type="entry name" value="Vaccinia Virus protein VP39"/>
    <property type="match status" value="1"/>
</dbReference>
<dbReference type="STRING" id="298654.FraEuI1c_6483"/>
<name>E3J8C8_PSEI1</name>
<dbReference type="InParanoid" id="E3J8C8"/>
<dbReference type="GO" id="GO:0032259">
    <property type="term" value="P:methylation"/>
    <property type="evidence" value="ECO:0007669"/>
    <property type="project" value="UniProtKB-KW"/>
</dbReference>
<dbReference type="SUPFAM" id="SSF53335">
    <property type="entry name" value="S-adenosyl-L-methionine-dependent methyltransferases"/>
    <property type="match status" value="1"/>
</dbReference>
<organism evidence="1 2">
    <name type="scientific">Pseudofrankia inefficax (strain DSM 45817 / CECT 9037 / DDB 130130 / EuI1c)</name>
    <name type="common">Frankia inefficax</name>
    <dbReference type="NCBI Taxonomy" id="298654"/>
    <lineage>
        <taxon>Bacteria</taxon>
        <taxon>Bacillati</taxon>
        <taxon>Actinomycetota</taxon>
        <taxon>Actinomycetes</taxon>
        <taxon>Frankiales</taxon>
        <taxon>Frankiaceae</taxon>
        <taxon>Pseudofrankia</taxon>
    </lineage>
</organism>
<keyword evidence="2" id="KW-1185">Reference proteome</keyword>
<keyword evidence="1" id="KW-0489">Methyltransferase</keyword>
<dbReference type="CDD" id="cd02440">
    <property type="entry name" value="AdoMet_MTases"/>
    <property type="match status" value="1"/>
</dbReference>
<dbReference type="InterPro" id="IPR029063">
    <property type="entry name" value="SAM-dependent_MTases_sf"/>
</dbReference>
<dbReference type="OrthoDB" id="420449at2"/>
<evidence type="ECO:0000313" key="2">
    <source>
        <dbReference type="Proteomes" id="UP000002484"/>
    </source>
</evidence>
<dbReference type="GO" id="GO:0008168">
    <property type="term" value="F:methyltransferase activity"/>
    <property type="evidence" value="ECO:0007669"/>
    <property type="project" value="UniProtKB-KW"/>
</dbReference>
<evidence type="ECO:0000313" key="1">
    <source>
        <dbReference type="EMBL" id="ADP84462.1"/>
    </source>
</evidence>
<gene>
    <name evidence="1" type="ordered locus">FraEuI1c_6483</name>
</gene>
<reference evidence="1 2" key="1">
    <citation type="submission" date="2010-10" db="EMBL/GenBank/DDBJ databases">
        <title>Complete sequence of Frankia sp. EuI1c.</title>
        <authorList>
            <consortium name="US DOE Joint Genome Institute"/>
            <person name="Lucas S."/>
            <person name="Copeland A."/>
            <person name="Lapidus A."/>
            <person name="Cheng J.-F."/>
            <person name="Bruce D."/>
            <person name="Goodwin L."/>
            <person name="Pitluck S."/>
            <person name="Chertkov O."/>
            <person name="Detter J.C."/>
            <person name="Han C."/>
            <person name="Tapia R."/>
            <person name="Land M."/>
            <person name="Hauser L."/>
            <person name="Jeffries C."/>
            <person name="Kyrpides N."/>
            <person name="Ivanova N."/>
            <person name="Mikhailova N."/>
            <person name="Beauchemin N."/>
            <person name="Sen A."/>
            <person name="Sur S.A."/>
            <person name="Gtari M."/>
            <person name="Wall L."/>
            <person name="Tisa L."/>
            <person name="Woyke T."/>
        </authorList>
    </citation>
    <scope>NUCLEOTIDE SEQUENCE [LARGE SCALE GENOMIC DNA]</scope>
    <source>
        <strain evidence="2">DSM 45817 / CECT 9037 / EuI1c</strain>
    </source>
</reference>
<proteinExistence type="predicted"/>
<accession>E3J8C8</accession>
<protein>
    <submittedName>
        <fullName evidence="1">Methyltransferase small</fullName>
    </submittedName>
</protein>